<dbReference type="PANTHER" id="PTHR41244:SF1">
    <property type="entry name" value="GLYCOSYLTRANSFERASE"/>
    <property type="match status" value="1"/>
</dbReference>
<dbReference type="EMBL" id="RCCK01000011">
    <property type="protein sequence ID" value="RLJ77688.1"/>
    <property type="molecule type" value="Genomic_DNA"/>
</dbReference>
<dbReference type="Proteomes" id="UP000273898">
    <property type="component" value="Unassembled WGS sequence"/>
</dbReference>
<evidence type="ECO:0000313" key="3">
    <source>
        <dbReference type="Proteomes" id="UP000273898"/>
    </source>
</evidence>
<gene>
    <name evidence="1" type="ORF">BCL90_2794</name>
    <name evidence="2" type="ORF">E3V97_03445</name>
</gene>
<sequence length="366" mass="43590">MKYKIKPIAIYLPQYHTIKENNEWWGDGFTEWTNVKKAQSLFKNHYQPHVPLNKNYYDLSSNDVLIEQAALAKEYGIYGFCFYHYWFNGKLLLEKPLHHLLQSSEPDFPFCLSWANENWTRRWDGDDQQVLKQQNYSLEDDFNHINYLLPFFKDQRYIKIDGKPVFLVYRSELHPDIKEATNIWRREAKKAGFPDLFLIRMENFKRQLNPSDHGFDAGMEFAPDSLLRGNKIAKKNIALYLVKKLLHKTGIKKSVHFDNGIYSYTRVVKNMINRDNPGYKYFRCICPSWDNSARRKKNATIYIDSTPELFAHWTKKMKEYTEQNLPENEKLLFINAWNEWGEGCHLEPDELWGTRYLQALKDGLNT</sequence>
<dbReference type="Gene3D" id="3.20.20.80">
    <property type="entry name" value="Glycosidases"/>
    <property type="match status" value="1"/>
</dbReference>
<dbReference type="EMBL" id="SOPX01000001">
    <property type="protein sequence ID" value="TFB33110.1"/>
    <property type="molecule type" value="Genomic_DNA"/>
</dbReference>
<reference evidence="1 3" key="1">
    <citation type="submission" date="2018-10" db="EMBL/GenBank/DDBJ databases">
        <title>Genomic Encyclopedia of Archaeal and Bacterial Type Strains, Phase II (KMG-II): from individual species to whole genera.</title>
        <authorList>
            <person name="Goeker M."/>
        </authorList>
    </citation>
    <scope>NUCLEOTIDE SEQUENCE [LARGE SCALE GENOMIC DNA]</scope>
    <source>
        <strain evidence="1 3">DSM 19624</strain>
    </source>
</reference>
<evidence type="ECO:0000313" key="2">
    <source>
        <dbReference type="EMBL" id="TFB33110.1"/>
    </source>
</evidence>
<keyword evidence="2" id="KW-0378">Hydrolase</keyword>
<dbReference type="OrthoDB" id="9816424at2"/>
<dbReference type="InterPro" id="IPR032719">
    <property type="entry name" value="WbsX"/>
</dbReference>
<dbReference type="Proteomes" id="UP000297429">
    <property type="component" value="Unassembled WGS sequence"/>
</dbReference>
<name>A0A497Y9R6_9SPHI</name>
<proteinExistence type="predicted"/>
<dbReference type="AlphaFoldDB" id="A0A497Y9R6"/>
<dbReference type="GO" id="GO:0016787">
    <property type="term" value="F:hydrolase activity"/>
    <property type="evidence" value="ECO:0007669"/>
    <property type="project" value="UniProtKB-KW"/>
</dbReference>
<dbReference type="GO" id="GO:0016740">
    <property type="term" value="F:transferase activity"/>
    <property type="evidence" value="ECO:0007669"/>
    <property type="project" value="UniProtKB-KW"/>
</dbReference>
<evidence type="ECO:0000313" key="1">
    <source>
        <dbReference type="EMBL" id="RLJ77688.1"/>
    </source>
</evidence>
<protein>
    <submittedName>
        <fullName evidence="2">Glycosyl hydrolase</fullName>
    </submittedName>
    <submittedName>
        <fullName evidence="1">Glycosyl transferase family WbsX</fullName>
    </submittedName>
</protein>
<reference evidence="2 4" key="2">
    <citation type="submission" date="2019-03" db="EMBL/GenBank/DDBJ databases">
        <authorList>
            <person name="He R.-H."/>
        </authorList>
    </citation>
    <scope>NUCLEOTIDE SEQUENCE [LARGE SCALE GENOMIC DNA]</scope>
    <source>
        <strain evidence="2 4">DSM 19624</strain>
    </source>
</reference>
<keyword evidence="1" id="KW-0808">Transferase</keyword>
<evidence type="ECO:0000313" key="4">
    <source>
        <dbReference type="Proteomes" id="UP000297429"/>
    </source>
</evidence>
<keyword evidence="4" id="KW-1185">Reference proteome</keyword>
<dbReference type="CDD" id="cd11579">
    <property type="entry name" value="Glyco_tran_WbsX"/>
    <property type="match status" value="1"/>
</dbReference>
<accession>A0A497Y9R6</accession>
<dbReference type="PANTHER" id="PTHR41244">
    <property type="entry name" value="RHAMNAN SYNTHESIS F"/>
    <property type="match status" value="1"/>
</dbReference>
<organism evidence="1 3">
    <name type="scientific">Pedobacter alluvionis</name>
    <dbReference type="NCBI Taxonomy" id="475253"/>
    <lineage>
        <taxon>Bacteria</taxon>
        <taxon>Pseudomonadati</taxon>
        <taxon>Bacteroidota</taxon>
        <taxon>Sphingobacteriia</taxon>
        <taxon>Sphingobacteriales</taxon>
        <taxon>Sphingobacteriaceae</taxon>
        <taxon>Pedobacter</taxon>
    </lineage>
</organism>
<dbReference type="Pfam" id="PF14307">
    <property type="entry name" value="Glyco_tran_WbsX"/>
    <property type="match status" value="1"/>
</dbReference>
<dbReference type="RefSeq" id="WP_121284423.1">
    <property type="nucleotide sequence ID" value="NZ_RCCK01000011.1"/>
</dbReference>
<comment type="caution">
    <text evidence="1">The sequence shown here is derived from an EMBL/GenBank/DDBJ whole genome shotgun (WGS) entry which is preliminary data.</text>
</comment>